<dbReference type="PANTHER" id="PTHR33803:SF3">
    <property type="entry name" value="BLL1974 PROTEIN"/>
    <property type="match status" value="1"/>
</dbReference>
<dbReference type="STRING" id="1246637.MTBBW1_2910001"/>
<dbReference type="AlphaFoldDB" id="A0A1W1HFS6"/>
<organism evidence="2 3">
    <name type="scientific">Desulfamplus magnetovallimortis</name>
    <dbReference type="NCBI Taxonomy" id="1246637"/>
    <lineage>
        <taxon>Bacteria</taxon>
        <taxon>Pseudomonadati</taxon>
        <taxon>Thermodesulfobacteriota</taxon>
        <taxon>Desulfobacteria</taxon>
        <taxon>Desulfobacterales</taxon>
        <taxon>Desulfobacteraceae</taxon>
        <taxon>Desulfamplus</taxon>
    </lineage>
</organism>
<dbReference type="InterPro" id="IPR008490">
    <property type="entry name" value="Transposase_InsH_N"/>
</dbReference>
<dbReference type="Proteomes" id="UP000191931">
    <property type="component" value="Unassembled WGS sequence"/>
</dbReference>
<name>A0A1W1HFS6_9BACT</name>
<evidence type="ECO:0000313" key="3">
    <source>
        <dbReference type="Proteomes" id="UP000191931"/>
    </source>
</evidence>
<protein>
    <recommendedName>
        <fullName evidence="1">Transposase InsH N-terminal domain-containing protein</fullName>
    </recommendedName>
</protein>
<dbReference type="EMBL" id="FWEV01000214">
    <property type="protein sequence ID" value="SLM31258.1"/>
    <property type="molecule type" value="Genomic_DNA"/>
</dbReference>
<dbReference type="PANTHER" id="PTHR33803">
    <property type="entry name" value="IS1478 TRANSPOSASE"/>
    <property type="match status" value="1"/>
</dbReference>
<gene>
    <name evidence="2" type="ORF">MTBBW1_2910001</name>
</gene>
<evidence type="ECO:0000313" key="2">
    <source>
        <dbReference type="EMBL" id="SLM31258.1"/>
    </source>
</evidence>
<keyword evidence="3" id="KW-1185">Reference proteome</keyword>
<accession>A0A1W1HFS6</accession>
<reference evidence="2 3" key="1">
    <citation type="submission" date="2017-03" db="EMBL/GenBank/DDBJ databases">
        <authorList>
            <person name="Afonso C.L."/>
            <person name="Miller P.J."/>
            <person name="Scott M.A."/>
            <person name="Spackman E."/>
            <person name="Goraichik I."/>
            <person name="Dimitrov K.M."/>
            <person name="Suarez D.L."/>
            <person name="Swayne D.E."/>
        </authorList>
    </citation>
    <scope>NUCLEOTIDE SEQUENCE [LARGE SCALE GENOMIC DNA]</scope>
    <source>
        <strain evidence="2">PRJEB14757</strain>
    </source>
</reference>
<evidence type="ECO:0000259" key="1">
    <source>
        <dbReference type="Pfam" id="PF05598"/>
    </source>
</evidence>
<feature type="domain" description="Transposase InsH N-terminal" evidence="1">
    <location>
        <begin position="1"/>
        <end position="54"/>
    </location>
</feature>
<sequence length="379" mass="44478">MIAILIVMRYRGLSDREVIRQIKENRYIQYFCNIPDEVLQTFIHHTSIYVFRKRIGKQGVEMIENEVFEVLRRAGVIKGDNALIDSSVLPNDIIYPNDVLLLYRAFKKMKEFAKLHKISLWWDDKEIKRLWKEYNLQKRSNRLEWLIIFNLLFVPALEQFKEMVNNLETRPKREEKAKVLLNLLELLETQTLEKINGETHIDNRIVSLDEPDARPIKKGKEHPKCEFGSTIQMSFNREGFMITIENFIGNPNDKKLFPETLALFTKRMKEEPETVTTDLGFRSQDNFKVSKNIKNVFLGRTDDVSEDKKDFCCKARSATEGFIAVAKNLRGFGRSLYKGFEGDRIWSVLCQTSYNLKKFILLLQKEKIEEHSLVKLGLA</sequence>
<proteinExistence type="predicted"/>
<dbReference type="Pfam" id="PF05598">
    <property type="entry name" value="DUF772"/>
    <property type="match status" value="1"/>
</dbReference>